<evidence type="ECO:0000259" key="2">
    <source>
        <dbReference type="PROSITE" id="PS51832"/>
    </source>
</evidence>
<dbReference type="CDD" id="cd00077">
    <property type="entry name" value="HDc"/>
    <property type="match status" value="1"/>
</dbReference>
<dbReference type="Pfam" id="PF13487">
    <property type="entry name" value="HD_5"/>
    <property type="match status" value="1"/>
</dbReference>
<feature type="domain" description="HD" evidence="1">
    <location>
        <begin position="37"/>
        <end position="161"/>
    </location>
</feature>
<evidence type="ECO:0000259" key="1">
    <source>
        <dbReference type="PROSITE" id="PS51831"/>
    </source>
</evidence>
<dbReference type="PANTHER" id="PTHR45228:SF4">
    <property type="entry name" value="LIPOPROTEIN"/>
    <property type="match status" value="1"/>
</dbReference>
<dbReference type="InterPro" id="IPR003607">
    <property type="entry name" value="HD/PDEase_dom"/>
</dbReference>
<dbReference type="NCBIfam" id="TIGR00277">
    <property type="entry name" value="HDIG"/>
    <property type="match status" value="1"/>
</dbReference>
<dbReference type="InterPro" id="IPR006674">
    <property type="entry name" value="HD_domain"/>
</dbReference>
<gene>
    <name evidence="3" type="ORF">LMG3415_03746</name>
</gene>
<evidence type="ECO:0000313" key="4">
    <source>
        <dbReference type="Proteomes" id="UP000507140"/>
    </source>
</evidence>
<dbReference type="PROSITE" id="PS51831">
    <property type="entry name" value="HD"/>
    <property type="match status" value="1"/>
</dbReference>
<dbReference type="SUPFAM" id="SSF109604">
    <property type="entry name" value="HD-domain/PDEase-like"/>
    <property type="match status" value="1"/>
</dbReference>
<feature type="domain" description="HD-GYP" evidence="2">
    <location>
        <begin position="15"/>
        <end position="208"/>
    </location>
</feature>
<accession>A0ABM8LGV0</accession>
<dbReference type="PANTHER" id="PTHR45228">
    <property type="entry name" value="CYCLIC DI-GMP PHOSPHODIESTERASE TM_0186-RELATED"/>
    <property type="match status" value="1"/>
</dbReference>
<reference evidence="3 4" key="1">
    <citation type="submission" date="2020-04" db="EMBL/GenBank/DDBJ databases">
        <authorList>
            <person name="De Canck E."/>
        </authorList>
    </citation>
    <scope>NUCLEOTIDE SEQUENCE [LARGE SCALE GENOMIC DNA]</scope>
    <source>
        <strain evidence="3 4">LMG 3415</strain>
    </source>
</reference>
<organism evidence="3 4">
    <name type="scientific">Achromobacter mucicolens</name>
    <dbReference type="NCBI Taxonomy" id="1389922"/>
    <lineage>
        <taxon>Bacteria</taxon>
        <taxon>Pseudomonadati</taxon>
        <taxon>Pseudomonadota</taxon>
        <taxon>Betaproteobacteria</taxon>
        <taxon>Burkholderiales</taxon>
        <taxon>Alcaligenaceae</taxon>
        <taxon>Achromobacter</taxon>
    </lineage>
</organism>
<comment type="caution">
    <text evidence="3">The sequence shown here is derived from an EMBL/GenBank/DDBJ whole genome shotgun (WGS) entry which is preliminary data.</text>
</comment>
<protein>
    <recommendedName>
        <fullName evidence="5">Cyclic di-GMP phosphodiesterase</fullName>
    </recommendedName>
</protein>
<sequence>MPLRRACFPMPPDVPDLPAGTYEAALFAAMQARDPATGRHCKRVVALSVALARACGLPQDELDIVSVAARLHDVGKIGTPDRVLLSPHRLEKEDWEIMKAHAAAGAFIILQTAMPQREAIALAVRHHHEHFDGSGYPDGLSGHAIPLHARIISVADSYDALGDARPYHPARTHTQIMRILNQEAGSKCDPDLLRVFESMIGGSPLRVP</sequence>
<dbReference type="Proteomes" id="UP000507140">
    <property type="component" value="Unassembled WGS sequence"/>
</dbReference>
<dbReference type="InterPro" id="IPR006675">
    <property type="entry name" value="HDIG_dom"/>
</dbReference>
<dbReference type="SMART" id="SM00471">
    <property type="entry name" value="HDc"/>
    <property type="match status" value="1"/>
</dbReference>
<keyword evidence="4" id="KW-1185">Reference proteome</keyword>
<dbReference type="PROSITE" id="PS51832">
    <property type="entry name" value="HD_GYP"/>
    <property type="match status" value="1"/>
</dbReference>
<dbReference type="EMBL" id="CADIKR010000004">
    <property type="protein sequence ID" value="CAB3886879.1"/>
    <property type="molecule type" value="Genomic_DNA"/>
</dbReference>
<name>A0ABM8LGV0_9BURK</name>
<dbReference type="Gene3D" id="1.10.3210.10">
    <property type="entry name" value="Hypothetical protein af1432"/>
    <property type="match status" value="1"/>
</dbReference>
<dbReference type="InterPro" id="IPR052020">
    <property type="entry name" value="Cyclic_di-GMP/3'3'-cGAMP_PDE"/>
</dbReference>
<proteinExistence type="predicted"/>
<evidence type="ECO:0000313" key="3">
    <source>
        <dbReference type="EMBL" id="CAB3886879.1"/>
    </source>
</evidence>
<evidence type="ECO:0008006" key="5">
    <source>
        <dbReference type="Google" id="ProtNLM"/>
    </source>
</evidence>
<dbReference type="InterPro" id="IPR037522">
    <property type="entry name" value="HD_GYP_dom"/>
</dbReference>